<reference evidence="2" key="2">
    <citation type="submission" date="2023-06" db="EMBL/GenBank/DDBJ databases">
        <authorList>
            <consortium name="Lawrence Berkeley National Laboratory"/>
            <person name="Haridas S."/>
            <person name="Hensen N."/>
            <person name="Bonometti L."/>
            <person name="Westerberg I."/>
            <person name="Brannstrom I.O."/>
            <person name="Guillou S."/>
            <person name="Cros-Aarteil S."/>
            <person name="Calhoun S."/>
            <person name="Kuo A."/>
            <person name="Mondo S."/>
            <person name="Pangilinan J."/>
            <person name="Riley R."/>
            <person name="Labutti K."/>
            <person name="Andreopoulos B."/>
            <person name="Lipzen A."/>
            <person name="Chen C."/>
            <person name="Yanf M."/>
            <person name="Daum C."/>
            <person name="Ng V."/>
            <person name="Clum A."/>
            <person name="Steindorff A."/>
            <person name="Ohm R."/>
            <person name="Martin F."/>
            <person name="Silar P."/>
            <person name="Natvig D."/>
            <person name="Lalanne C."/>
            <person name="Gautier V."/>
            <person name="Ament-Velasquez S.L."/>
            <person name="Kruys A."/>
            <person name="Hutchinson M.I."/>
            <person name="Powell A.J."/>
            <person name="Barry K."/>
            <person name="Miller A.N."/>
            <person name="Grigoriev I.V."/>
            <person name="Debuchy R."/>
            <person name="Gladieux P."/>
            <person name="Thoren M.H."/>
            <person name="Johannesson H."/>
        </authorList>
    </citation>
    <scope>NUCLEOTIDE SEQUENCE</scope>
    <source>
        <strain evidence="2">CBS 958.72</strain>
    </source>
</reference>
<reference evidence="2" key="1">
    <citation type="journal article" date="2023" name="Mol. Phylogenet. Evol.">
        <title>Genome-scale phylogeny and comparative genomics of the fungal order Sordariales.</title>
        <authorList>
            <person name="Hensen N."/>
            <person name="Bonometti L."/>
            <person name="Westerberg I."/>
            <person name="Brannstrom I.O."/>
            <person name="Guillou S."/>
            <person name="Cros-Aarteil S."/>
            <person name="Calhoun S."/>
            <person name="Haridas S."/>
            <person name="Kuo A."/>
            <person name="Mondo S."/>
            <person name="Pangilinan J."/>
            <person name="Riley R."/>
            <person name="LaButti K."/>
            <person name="Andreopoulos B."/>
            <person name="Lipzen A."/>
            <person name="Chen C."/>
            <person name="Yan M."/>
            <person name="Daum C."/>
            <person name="Ng V."/>
            <person name="Clum A."/>
            <person name="Steindorff A."/>
            <person name="Ohm R.A."/>
            <person name="Martin F."/>
            <person name="Silar P."/>
            <person name="Natvig D.O."/>
            <person name="Lalanne C."/>
            <person name="Gautier V."/>
            <person name="Ament-Velasquez S.L."/>
            <person name="Kruys A."/>
            <person name="Hutchinson M.I."/>
            <person name="Powell A.J."/>
            <person name="Barry K."/>
            <person name="Miller A.N."/>
            <person name="Grigoriev I.V."/>
            <person name="Debuchy R."/>
            <person name="Gladieux P."/>
            <person name="Hiltunen Thoren M."/>
            <person name="Johannesson H."/>
        </authorList>
    </citation>
    <scope>NUCLEOTIDE SEQUENCE</scope>
    <source>
        <strain evidence="2">CBS 958.72</strain>
    </source>
</reference>
<feature type="compositionally biased region" description="Basic and acidic residues" evidence="1">
    <location>
        <begin position="322"/>
        <end position="335"/>
    </location>
</feature>
<feature type="region of interest" description="Disordered" evidence="1">
    <location>
        <begin position="312"/>
        <end position="335"/>
    </location>
</feature>
<gene>
    <name evidence="2" type="ORF">B0T24DRAFT_362065</name>
</gene>
<evidence type="ECO:0000256" key="1">
    <source>
        <dbReference type="SAM" id="MobiDB-lite"/>
    </source>
</evidence>
<sequence>MLRAPFSDSPLLQTCGAHINHHTNTRRIYFPTTMSATHADEEGPYSTPEGAFSIQDLLRQNNRERLFLQPLHWTSRHVALLDVTFKRRESKATGPTTHPQPFSDLLQSTASELPGACLTSTSIIHEILELYGLNLRDTSELFFRLGQHIAIALHPDGLFSHASSMGPPVLAYLNIEAIRARRLTGRRRAGRQPKSQHPSSHPAEDPYIAAMLIALAQAQHPRDQTDIPAEIEVHLLVLQQTRKKRLYHHTALIPATLVRRLDHPAQAYMRSPVTITYRRIPLKPVHEMLQALHLALPGLAVATKPANDAADPGIATVGEVGSRGERGKDDRMVTR</sequence>
<keyword evidence="3" id="KW-1185">Reference proteome</keyword>
<evidence type="ECO:0000313" key="3">
    <source>
        <dbReference type="Proteomes" id="UP001287356"/>
    </source>
</evidence>
<name>A0AAE0N4X7_9PEZI</name>
<comment type="caution">
    <text evidence="2">The sequence shown here is derived from an EMBL/GenBank/DDBJ whole genome shotgun (WGS) entry which is preliminary data.</text>
</comment>
<dbReference type="AlphaFoldDB" id="A0AAE0N4X7"/>
<protein>
    <submittedName>
        <fullName evidence="2">Uncharacterized protein</fullName>
    </submittedName>
</protein>
<dbReference type="EMBL" id="JAULSN010000006">
    <property type="protein sequence ID" value="KAK3369569.1"/>
    <property type="molecule type" value="Genomic_DNA"/>
</dbReference>
<evidence type="ECO:0000313" key="2">
    <source>
        <dbReference type="EMBL" id="KAK3369569.1"/>
    </source>
</evidence>
<organism evidence="2 3">
    <name type="scientific">Lasiosphaeria ovina</name>
    <dbReference type="NCBI Taxonomy" id="92902"/>
    <lineage>
        <taxon>Eukaryota</taxon>
        <taxon>Fungi</taxon>
        <taxon>Dikarya</taxon>
        <taxon>Ascomycota</taxon>
        <taxon>Pezizomycotina</taxon>
        <taxon>Sordariomycetes</taxon>
        <taxon>Sordariomycetidae</taxon>
        <taxon>Sordariales</taxon>
        <taxon>Lasiosphaeriaceae</taxon>
        <taxon>Lasiosphaeria</taxon>
    </lineage>
</organism>
<proteinExistence type="predicted"/>
<accession>A0AAE0N4X7</accession>
<dbReference type="Proteomes" id="UP001287356">
    <property type="component" value="Unassembled WGS sequence"/>
</dbReference>